<dbReference type="Gene3D" id="3.20.20.70">
    <property type="entry name" value="Aldolase class I"/>
    <property type="match status" value="1"/>
</dbReference>
<reference evidence="7 8" key="1">
    <citation type="journal article" date="2015" name="Genome Announc.">
        <title>Genome Sequence of 'Candidatus Thioglobus singularis' Strain PS1, a Mixotroph from the SUP05 Clade of Marine Gammaproteobacteria.</title>
        <authorList>
            <person name="Marshall K.T."/>
            <person name="Morris R.M."/>
        </authorList>
    </citation>
    <scope>NUCLEOTIDE SEQUENCE [LARGE SCALE GENOMIC DNA]</scope>
    <source>
        <strain evidence="7 8">PS1</strain>
    </source>
</reference>
<evidence type="ECO:0000256" key="2">
    <source>
        <dbReference type="ARBA" id="ARBA00022691"/>
    </source>
</evidence>
<keyword evidence="4" id="KW-0408">Iron</keyword>
<protein>
    <recommendedName>
        <fullName evidence="6">Radical SAM core domain-containing protein</fullName>
    </recommendedName>
</protein>
<dbReference type="STRING" id="1125411.W908_07000"/>
<dbReference type="PANTHER" id="PTHR11228:SF7">
    <property type="entry name" value="PQQA PEPTIDE CYCLASE"/>
    <property type="match status" value="1"/>
</dbReference>
<evidence type="ECO:0000256" key="3">
    <source>
        <dbReference type="ARBA" id="ARBA00022723"/>
    </source>
</evidence>
<evidence type="ECO:0000313" key="7">
    <source>
        <dbReference type="EMBL" id="ALE02767.1"/>
    </source>
</evidence>
<dbReference type="Proteomes" id="UP000068905">
    <property type="component" value="Chromosome"/>
</dbReference>
<accession>A0A0M4M4H2</accession>
<dbReference type="Pfam" id="PF04055">
    <property type="entry name" value="Radical_SAM"/>
    <property type="match status" value="1"/>
</dbReference>
<dbReference type="KEGG" id="tsn:W908_07000"/>
<dbReference type="EMBL" id="CP006911">
    <property type="protein sequence ID" value="ALE02767.1"/>
    <property type="molecule type" value="Genomic_DNA"/>
</dbReference>
<proteinExistence type="predicted"/>
<evidence type="ECO:0000256" key="1">
    <source>
        <dbReference type="ARBA" id="ARBA00001966"/>
    </source>
</evidence>
<dbReference type="SFLD" id="SFLDS00029">
    <property type="entry name" value="Radical_SAM"/>
    <property type="match status" value="1"/>
</dbReference>
<dbReference type="AlphaFoldDB" id="A0A0M4M4H2"/>
<gene>
    <name evidence="7" type="ORF">W908_07000</name>
</gene>
<dbReference type="GO" id="GO:0046872">
    <property type="term" value="F:metal ion binding"/>
    <property type="evidence" value="ECO:0007669"/>
    <property type="project" value="UniProtKB-KW"/>
</dbReference>
<dbReference type="InterPro" id="IPR007197">
    <property type="entry name" value="rSAM"/>
</dbReference>
<dbReference type="InterPro" id="IPR013785">
    <property type="entry name" value="Aldolase_TIM"/>
</dbReference>
<keyword evidence="8" id="KW-1185">Reference proteome</keyword>
<dbReference type="CDD" id="cd01335">
    <property type="entry name" value="Radical_SAM"/>
    <property type="match status" value="1"/>
</dbReference>
<evidence type="ECO:0000313" key="8">
    <source>
        <dbReference type="Proteomes" id="UP000068905"/>
    </source>
</evidence>
<evidence type="ECO:0000256" key="4">
    <source>
        <dbReference type="ARBA" id="ARBA00023004"/>
    </source>
</evidence>
<name>A0A0M4M4H2_9GAMM</name>
<dbReference type="SUPFAM" id="SSF102114">
    <property type="entry name" value="Radical SAM enzymes"/>
    <property type="match status" value="1"/>
</dbReference>
<dbReference type="GO" id="GO:0003824">
    <property type="term" value="F:catalytic activity"/>
    <property type="evidence" value="ECO:0007669"/>
    <property type="project" value="InterPro"/>
</dbReference>
<keyword evidence="2" id="KW-0949">S-adenosyl-L-methionine</keyword>
<dbReference type="InterPro" id="IPR058240">
    <property type="entry name" value="rSAM_sf"/>
</dbReference>
<evidence type="ECO:0000256" key="5">
    <source>
        <dbReference type="ARBA" id="ARBA00023014"/>
    </source>
</evidence>
<dbReference type="RefSeq" id="WP_053820500.1">
    <property type="nucleotide sequence ID" value="NZ_CP006911.1"/>
</dbReference>
<keyword evidence="5" id="KW-0411">Iron-sulfur</keyword>
<dbReference type="PANTHER" id="PTHR11228">
    <property type="entry name" value="RADICAL SAM DOMAIN PROTEIN"/>
    <property type="match status" value="1"/>
</dbReference>
<feature type="domain" description="Radical SAM core" evidence="6">
    <location>
        <begin position="152"/>
        <end position="249"/>
    </location>
</feature>
<dbReference type="InterPro" id="IPR050377">
    <property type="entry name" value="Radical_SAM_PqqE_MftC-like"/>
</dbReference>
<evidence type="ECO:0000259" key="6">
    <source>
        <dbReference type="Pfam" id="PF04055"/>
    </source>
</evidence>
<sequence>MNNVINYDSIAQLKESLEKEEDVYIYGFGISGRWLAANIDIPIQNFIDTDTKKSGRESTGISCITLDEAKEKLTKNSVIIISVIDIQDVLPNVENLNIKKWLALGLFLNNHPVHINPTDESEDFVKYSLQAVEKCHKSYLVTQSLYLRSVDVVITEKCSLKCKDCSNLMQYYEAPVDISFEEIKADFDELTSKVEYIYEIRLIGGEPFMNKDIYRIMDYFNNNNKITKQVVYSNATIPLKEEFVNILKHPKLVFTLTDYRKVTKGAIERNTAKVHEALKRLEVPHRLHDPENWTDSGVLQDFKRDVPEMKEMFLDCCARNLITLTDNKLYRCPFAANADRLQGMPDDKRNYVSVNASTNDIKKYINDIEFIPACNFCKGRSYSAPEIESAIQTSKPIPYEKYINVPIEIL</sequence>
<comment type="cofactor">
    <cofactor evidence="1">
        <name>[4Fe-4S] cluster</name>
        <dbReference type="ChEBI" id="CHEBI:49883"/>
    </cofactor>
</comment>
<organism evidence="7 8">
    <name type="scientific">Candidatus Pseudothioglobus singularis PS1</name>
    <dbReference type="NCBI Taxonomy" id="1125411"/>
    <lineage>
        <taxon>Bacteria</taxon>
        <taxon>Pseudomonadati</taxon>
        <taxon>Pseudomonadota</taxon>
        <taxon>Gammaproteobacteria</taxon>
        <taxon>Candidatus Pseudothioglobaceae</taxon>
        <taxon>Candidatus Pseudothioglobus</taxon>
    </lineage>
</organism>
<dbReference type="GO" id="GO:0051536">
    <property type="term" value="F:iron-sulfur cluster binding"/>
    <property type="evidence" value="ECO:0007669"/>
    <property type="project" value="UniProtKB-KW"/>
</dbReference>
<keyword evidence="3" id="KW-0479">Metal-binding</keyword>
<dbReference type="OrthoDB" id="9763993at2"/>